<dbReference type="Pfam" id="PF09685">
    <property type="entry name" value="MamF_MmsF"/>
    <property type="match status" value="1"/>
</dbReference>
<proteinExistence type="predicted"/>
<organism evidence="5 6">
    <name type="scientific">Lentilactobacillus kefiri</name>
    <name type="common">Lactobacillus kefiri</name>
    <dbReference type="NCBI Taxonomy" id="33962"/>
    <lineage>
        <taxon>Bacteria</taxon>
        <taxon>Bacillati</taxon>
        <taxon>Bacillota</taxon>
        <taxon>Bacilli</taxon>
        <taxon>Lactobacillales</taxon>
        <taxon>Lactobacillaceae</taxon>
        <taxon>Lentilactobacillus</taxon>
    </lineage>
</organism>
<keyword evidence="2" id="KW-0812">Transmembrane</keyword>
<evidence type="ECO:0000256" key="4">
    <source>
        <dbReference type="ARBA" id="ARBA00023136"/>
    </source>
</evidence>
<evidence type="ECO:0000256" key="3">
    <source>
        <dbReference type="ARBA" id="ARBA00022989"/>
    </source>
</evidence>
<evidence type="ECO:0000313" key="5">
    <source>
        <dbReference type="EMBL" id="GEL28465.1"/>
    </source>
</evidence>
<evidence type="ECO:0000256" key="1">
    <source>
        <dbReference type="ARBA" id="ARBA00004141"/>
    </source>
</evidence>
<dbReference type="GeneID" id="71567508"/>
<name>A0A511DUF5_LENKE</name>
<dbReference type="RefSeq" id="WP_056982339.1">
    <property type="nucleotide sequence ID" value="NZ_BJVK01000014.1"/>
</dbReference>
<comment type="subcellular location">
    <subcellularLocation>
        <location evidence="1">Membrane</location>
        <topology evidence="1">Multi-pass membrane protein</topology>
    </subcellularLocation>
</comment>
<dbReference type="AlphaFoldDB" id="A0A511DUF5"/>
<reference evidence="5" key="1">
    <citation type="submission" date="2019-07" db="EMBL/GenBank/DDBJ databases">
        <title>Whole genome shotgun sequence of Lactobacillus kefiri NBRC 15888.</title>
        <authorList>
            <person name="Hosoyama A."/>
            <person name="Uohara A."/>
            <person name="Ohji S."/>
            <person name="Ichikawa N."/>
        </authorList>
    </citation>
    <scope>NUCLEOTIDE SEQUENCE [LARGE SCALE GENOMIC DNA]</scope>
    <source>
        <strain evidence="5">NBRC 15888</strain>
    </source>
</reference>
<keyword evidence="4" id="KW-0472">Membrane</keyword>
<dbReference type="Proteomes" id="UP000321893">
    <property type="component" value="Unassembled WGS sequence"/>
</dbReference>
<dbReference type="STRING" id="1423764.FC95_GL001501"/>
<dbReference type="EMBL" id="BJVK01000014">
    <property type="protein sequence ID" value="GEL28465.1"/>
    <property type="molecule type" value="Genomic_DNA"/>
</dbReference>
<evidence type="ECO:0000256" key="2">
    <source>
        <dbReference type="ARBA" id="ARBA00022692"/>
    </source>
</evidence>
<dbReference type="InterPro" id="IPR019109">
    <property type="entry name" value="MamF_MmsF"/>
</dbReference>
<evidence type="ECO:0000313" key="6">
    <source>
        <dbReference type="Proteomes" id="UP000321893"/>
    </source>
</evidence>
<comment type="caution">
    <text evidence="5">The sequence shown here is derived from an EMBL/GenBank/DDBJ whole genome shotgun (WGS) entry which is preliminary data.</text>
</comment>
<keyword evidence="6" id="KW-1185">Reference proteome</keyword>
<accession>A0A511DUF5</accession>
<gene>
    <name evidence="5" type="ORF">LKE01_12850</name>
</gene>
<protein>
    <submittedName>
        <fullName evidence="5">Membrane protein</fullName>
    </submittedName>
</protein>
<dbReference type="OrthoDB" id="2328241at2"/>
<sequence>MSKNKIVNALSYLSIMFAPFIFPFIVWLVTDHNDDDMHDTARQAFVLHLIPVVLTLLTLLVVGVMGMVSKQAEYTGFLFIALIGLVALVDLGIFIYNLYLGIKILVSD</sequence>
<keyword evidence="3" id="KW-1133">Transmembrane helix</keyword>